<name>A0ABV4WWR4_9CYAN</name>
<dbReference type="EMBL" id="JBHFNT010000313">
    <property type="protein sequence ID" value="MFB2839533.1"/>
    <property type="molecule type" value="Genomic_DNA"/>
</dbReference>
<proteinExistence type="predicted"/>
<accession>A0ABV4WWR4</accession>
<evidence type="ECO:0000313" key="1">
    <source>
        <dbReference type="EMBL" id="MFB2839533.1"/>
    </source>
</evidence>
<dbReference type="Proteomes" id="UP001576780">
    <property type="component" value="Unassembled WGS sequence"/>
</dbReference>
<reference evidence="1 2" key="1">
    <citation type="submission" date="2024-09" db="EMBL/GenBank/DDBJ databases">
        <title>Floridaenema gen nov. (Aerosakkonemataceae, Aerosakkonematales ord. nov., Cyanobacteria) from benthic tropical and subtropical fresh waters, with the description of four new species.</title>
        <authorList>
            <person name="Moretto J.A."/>
            <person name="Berthold D.E."/>
            <person name="Lefler F.W."/>
            <person name="Huang I.-S."/>
            <person name="Laughinghouse H. IV."/>
        </authorList>
    </citation>
    <scope>NUCLEOTIDE SEQUENCE [LARGE SCALE GENOMIC DNA]</scope>
    <source>
        <strain evidence="1 2">BLCC-F167</strain>
    </source>
</reference>
<keyword evidence="2" id="KW-1185">Reference proteome</keyword>
<evidence type="ECO:0000313" key="2">
    <source>
        <dbReference type="Proteomes" id="UP001576780"/>
    </source>
</evidence>
<comment type="caution">
    <text evidence="1">The sequence shown here is derived from an EMBL/GenBank/DDBJ whole genome shotgun (WGS) entry which is preliminary data.</text>
</comment>
<gene>
    <name evidence="1" type="ORF">ACE1CA_34005</name>
</gene>
<dbReference type="RefSeq" id="WP_413281801.1">
    <property type="nucleotide sequence ID" value="NZ_JBHFNT010000313.1"/>
</dbReference>
<organism evidence="1 2">
    <name type="scientific">Floridaenema evergladense BLCC-F167</name>
    <dbReference type="NCBI Taxonomy" id="3153639"/>
    <lineage>
        <taxon>Bacteria</taxon>
        <taxon>Bacillati</taxon>
        <taxon>Cyanobacteriota</taxon>
        <taxon>Cyanophyceae</taxon>
        <taxon>Oscillatoriophycideae</taxon>
        <taxon>Aerosakkonematales</taxon>
        <taxon>Aerosakkonemataceae</taxon>
        <taxon>Floridanema</taxon>
        <taxon>Floridanema evergladense</taxon>
    </lineage>
</organism>
<sequence length="337" mass="38536">MAVLYTCGNTNLNTVKLVAIAIKTLTEQNGSLPISKVVLFSSTETLKDNLFTEQVKIYEQFLGHIRIEQVRLTSDGLGTTEDFTAVFREDAYKYVDLTNGQKAVTAQLYLTASLLRINNIYYISLLFPPSEIPENPVWGQHYEYVKLPPFTGISNLSRLSYFDLIFYLEEIETIFVGVNENSFLYKISKDLRKSIFSFFQGDNFRSAVADATTSSEVFINELLYFLISYSPAQKFANDFEIDLVRQKDPLGAITFFFRQYSEKSSKQRGYIDKDLESILTVPGLLTPLRMFRNISAHAGISHHKFEANEVRVCINLALEIFRCAKASEAFWKRLLAR</sequence>
<protein>
    <submittedName>
        <fullName evidence="1">Uncharacterized protein</fullName>
    </submittedName>
</protein>